<sequence length="235" mass="26788">MSLFDVMEMEREVGDDSDALMARAEIDTSAPFRSVKEAVMLFGEKVLAGEIANKLNEIKARANINEQSASRFGSLVAELEETKQNLEKAQEERLEMENYLTSLKQELDKTKTELKQLKARDLEKPAIDSETEDIKFVENTTDIDEIEMPVVNKDLTVQRKKFVKFANPPSLARVMCTEEHVLDRQFSVDRETSQTRNMQKKKKKSLLPIIVSVFLKKKSYQGEASVQAHGMQRVG</sequence>
<dbReference type="EMBL" id="KZ503291">
    <property type="protein sequence ID" value="PKU66158.1"/>
    <property type="molecule type" value="Genomic_DNA"/>
</dbReference>
<accession>A0A2I0VRX2</accession>
<reference evidence="4 5" key="2">
    <citation type="journal article" date="2017" name="Nature">
        <title>The Apostasia genome and the evolution of orchids.</title>
        <authorList>
            <person name="Zhang G.Q."/>
            <person name="Liu K.W."/>
            <person name="Li Z."/>
            <person name="Lohaus R."/>
            <person name="Hsiao Y.Y."/>
            <person name="Niu S.C."/>
            <person name="Wang J.Y."/>
            <person name="Lin Y.C."/>
            <person name="Xu Q."/>
            <person name="Chen L.J."/>
            <person name="Yoshida K."/>
            <person name="Fujiwara S."/>
            <person name="Wang Z.W."/>
            <person name="Zhang Y.Q."/>
            <person name="Mitsuda N."/>
            <person name="Wang M."/>
            <person name="Liu G.H."/>
            <person name="Pecoraro L."/>
            <person name="Huang H.X."/>
            <person name="Xiao X.J."/>
            <person name="Lin M."/>
            <person name="Wu X.Y."/>
            <person name="Wu W.L."/>
            <person name="Chen Y.Y."/>
            <person name="Chang S.B."/>
            <person name="Sakamoto S."/>
            <person name="Ohme-Takagi M."/>
            <person name="Yagi M."/>
            <person name="Zeng S.J."/>
            <person name="Shen C.Y."/>
            <person name="Yeh C.M."/>
            <person name="Luo Y.B."/>
            <person name="Tsai W.C."/>
            <person name="Van de Peer Y."/>
            <person name="Liu Z.J."/>
        </authorList>
    </citation>
    <scope>NUCLEOTIDE SEQUENCE [LARGE SCALE GENOMIC DNA]</scope>
    <source>
        <tissue evidence="4">The whole plant</tissue>
    </source>
</reference>
<evidence type="ECO:0000256" key="3">
    <source>
        <dbReference type="SAM" id="Coils"/>
    </source>
</evidence>
<keyword evidence="2 3" id="KW-0175">Coiled coil</keyword>
<gene>
    <name evidence="4" type="ORF">MA16_Dca009532</name>
</gene>
<feature type="coiled-coil region" evidence="3">
    <location>
        <begin position="69"/>
        <end position="120"/>
    </location>
</feature>
<keyword evidence="5" id="KW-1185">Reference proteome</keyword>
<proteinExistence type="inferred from homology"/>
<name>A0A2I0VRX2_9ASPA</name>
<organism evidence="4 5">
    <name type="scientific">Dendrobium catenatum</name>
    <dbReference type="NCBI Taxonomy" id="906689"/>
    <lineage>
        <taxon>Eukaryota</taxon>
        <taxon>Viridiplantae</taxon>
        <taxon>Streptophyta</taxon>
        <taxon>Embryophyta</taxon>
        <taxon>Tracheophyta</taxon>
        <taxon>Spermatophyta</taxon>
        <taxon>Magnoliopsida</taxon>
        <taxon>Liliopsida</taxon>
        <taxon>Asparagales</taxon>
        <taxon>Orchidaceae</taxon>
        <taxon>Epidendroideae</taxon>
        <taxon>Malaxideae</taxon>
        <taxon>Dendrobiinae</taxon>
        <taxon>Dendrobium</taxon>
    </lineage>
</organism>
<reference evidence="4 5" key="1">
    <citation type="journal article" date="2016" name="Sci. Rep.">
        <title>The Dendrobium catenatum Lindl. genome sequence provides insights into polysaccharide synthase, floral development and adaptive evolution.</title>
        <authorList>
            <person name="Zhang G.Q."/>
            <person name="Xu Q."/>
            <person name="Bian C."/>
            <person name="Tsai W.C."/>
            <person name="Yeh C.M."/>
            <person name="Liu K.W."/>
            <person name="Yoshida K."/>
            <person name="Zhang L.S."/>
            <person name="Chang S.B."/>
            <person name="Chen F."/>
            <person name="Shi Y."/>
            <person name="Su Y.Y."/>
            <person name="Zhang Y.Q."/>
            <person name="Chen L.J."/>
            <person name="Yin Y."/>
            <person name="Lin M."/>
            <person name="Huang H."/>
            <person name="Deng H."/>
            <person name="Wang Z.W."/>
            <person name="Zhu S.L."/>
            <person name="Zhao X."/>
            <person name="Deng C."/>
            <person name="Niu S.C."/>
            <person name="Huang J."/>
            <person name="Wang M."/>
            <person name="Liu G.H."/>
            <person name="Yang H.J."/>
            <person name="Xiao X.J."/>
            <person name="Hsiao Y.Y."/>
            <person name="Wu W.L."/>
            <person name="Chen Y.Y."/>
            <person name="Mitsuda N."/>
            <person name="Ohme-Takagi M."/>
            <person name="Luo Y.B."/>
            <person name="Van de Peer Y."/>
            <person name="Liu Z.J."/>
        </authorList>
    </citation>
    <scope>NUCLEOTIDE SEQUENCE [LARGE SCALE GENOMIC DNA]</scope>
    <source>
        <tissue evidence="4">The whole plant</tissue>
    </source>
</reference>
<comment type="similarity">
    <text evidence="1">Belongs to the WEB family.</text>
</comment>
<dbReference type="AlphaFoldDB" id="A0A2I0VRX2"/>
<evidence type="ECO:0000313" key="4">
    <source>
        <dbReference type="EMBL" id="PKU66158.1"/>
    </source>
</evidence>
<dbReference type="STRING" id="906689.A0A2I0VRX2"/>
<evidence type="ECO:0000313" key="5">
    <source>
        <dbReference type="Proteomes" id="UP000233837"/>
    </source>
</evidence>
<protein>
    <submittedName>
        <fullName evidence="4">WEB family protein</fullName>
    </submittedName>
</protein>
<dbReference type="GO" id="GO:0005829">
    <property type="term" value="C:cytosol"/>
    <property type="evidence" value="ECO:0007669"/>
    <property type="project" value="TreeGrafter"/>
</dbReference>
<dbReference type="PANTHER" id="PTHR32054:SF9">
    <property type="entry name" value="OS04G0116200 PROTEIN"/>
    <property type="match status" value="1"/>
</dbReference>
<dbReference type="GO" id="GO:0009904">
    <property type="term" value="P:chloroplast accumulation movement"/>
    <property type="evidence" value="ECO:0007669"/>
    <property type="project" value="TreeGrafter"/>
</dbReference>
<dbReference type="Proteomes" id="UP000233837">
    <property type="component" value="Unassembled WGS sequence"/>
</dbReference>
<evidence type="ECO:0000256" key="1">
    <source>
        <dbReference type="ARBA" id="ARBA00005485"/>
    </source>
</evidence>
<dbReference type="PANTHER" id="PTHR32054">
    <property type="entry name" value="HEAVY CHAIN, PUTATIVE, EXPRESSED-RELATED-RELATED"/>
    <property type="match status" value="1"/>
</dbReference>
<dbReference type="GO" id="GO:0009903">
    <property type="term" value="P:chloroplast avoidance movement"/>
    <property type="evidence" value="ECO:0007669"/>
    <property type="project" value="TreeGrafter"/>
</dbReference>
<evidence type="ECO:0000256" key="2">
    <source>
        <dbReference type="ARBA" id="ARBA00023054"/>
    </source>
</evidence>